<dbReference type="GO" id="GO:0008168">
    <property type="term" value="F:methyltransferase activity"/>
    <property type="evidence" value="ECO:0007669"/>
    <property type="project" value="UniProtKB-KW"/>
</dbReference>
<dbReference type="InterPro" id="IPR006342">
    <property type="entry name" value="FkbM_mtfrase"/>
</dbReference>
<dbReference type="PANTHER" id="PTHR34203:SF15">
    <property type="entry name" value="SLL1173 PROTEIN"/>
    <property type="match status" value="1"/>
</dbReference>
<dbReference type="InterPro" id="IPR029063">
    <property type="entry name" value="SAM-dependent_MTases_sf"/>
</dbReference>
<dbReference type="InterPro" id="IPR052514">
    <property type="entry name" value="SAM-dependent_MTase"/>
</dbReference>
<dbReference type="PANTHER" id="PTHR34203">
    <property type="entry name" value="METHYLTRANSFERASE, FKBM FAMILY PROTEIN"/>
    <property type="match status" value="1"/>
</dbReference>
<dbReference type="GO" id="GO:0032259">
    <property type="term" value="P:methylation"/>
    <property type="evidence" value="ECO:0007669"/>
    <property type="project" value="UniProtKB-KW"/>
</dbReference>
<gene>
    <name evidence="2" type="ORF">CUN49_04985</name>
</gene>
<evidence type="ECO:0000259" key="1">
    <source>
        <dbReference type="Pfam" id="PF05050"/>
    </source>
</evidence>
<dbReference type="Proteomes" id="UP000229681">
    <property type="component" value="Unassembled WGS sequence"/>
</dbReference>
<proteinExistence type="predicted"/>
<dbReference type="Pfam" id="PF05050">
    <property type="entry name" value="Methyltransf_21"/>
    <property type="match status" value="1"/>
</dbReference>
<evidence type="ECO:0000313" key="2">
    <source>
        <dbReference type="EMBL" id="PJF36528.1"/>
    </source>
</evidence>
<dbReference type="EMBL" id="PGTM01000047">
    <property type="protein sequence ID" value="PJF36528.1"/>
    <property type="molecule type" value="Genomic_DNA"/>
</dbReference>
<dbReference type="NCBIfam" id="TIGR01444">
    <property type="entry name" value="fkbM_fam"/>
    <property type="match status" value="1"/>
</dbReference>
<sequence length="259" mass="29074">MREHVRNVLKRLGLYSAARKVLDVWRQRQQIARARAFYRQFIRPGDLVFDIGANVGSRTAIFLSLGARVLAVEPQADCMAQLKAHFGRHPRAAFYLGGAAAAPGELELHLSTVNATSSFSPEWIECLKNRPGWENHRWYATQKVPVTTLDALIAAHGTPVFIKIDVEGYELPVLQGLSQAVAALSFEYSPEMLSAAAACMARLQQLGVYEFNAVYKESFAFMRSEWTTAEAVMQLLEHHPIKHRSGDIYARLRGEYVQN</sequence>
<keyword evidence="2" id="KW-0489">Methyltransferase</keyword>
<dbReference type="AlphaFoldDB" id="A0A2M8PG50"/>
<evidence type="ECO:0000313" key="3">
    <source>
        <dbReference type="Proteomes" id="UP000229681"/>
    </source>
</evidence>
<organism evidence="2 3">
    <name type="scientific">Candidatus Thermofonsia Clade 1 bacterium</name>
    <dbReference type="NCBI Taxonomy" id="2364210"/>
    <lineage>
        <taxon>Bacteria</taxon>
        <taxon>Bacillati</taxon>
        <taxon>Chloroflexota</taxon>
        <taxon>Candidatus Thermofontia</taxon>
        <taxon>Candidatus Thermofonsia Clade 1</taxon>
    </lineage>
</organism>
<dbReference type="SUPFAM" id="SSF53335">
    <property type="entry name" value="S-adenosyl-L-methionine-dependent methyltransferases"/>
    <property type="match status" value="1"/>
</dbReference>
<name>A0A2M8PG50_9CHLR</name>
<reference evidence="2 3" key="1">
    <citation type="submission" date="2017-11" db="EMBL/GenBank/DDBJ databases">
        <title>Evolution of Phototrophy in the Chloroflexi Phylum Driven by Horizontal Gene Transfer.</title>
        <authorList>
            <person name="Ward L.M."/>
            <person name="Hemp J."/>
            <person name="Shih P.M."/>
            <person name="Mcglynn S.E."/>
            <person name="Fischer W."/>
        </authorList>
    </citation>
    <scope>NUCLEOTIDE SEQUENCE [LARGE SCALE GENOMIC DNA]</scope>
    <source>
        <strain evidence="2">JP3_13</strain>
    </source>
</reference>
<accession>A0A2M8PG50</accession>
<comment type="caution">
    <text evidence="2">The sequence shown here is derived from an EMBL/GenBank/DDBJ whole genome shotgun (WGS) entry which is preliminary data.</text>
</comment>
<keyword evidence="2" id="KW-0808">Transferase</keyword>
<protein>
    <submittedName>
        <fullName evidence="2">FkbM family methyltransferase</fullName>
    </submittedName>
</protein>
<feature type="domain" description="Methyltransferase FkbM" evidence="1">
    <location>
        <begin position="50"/>
        <end position="190"/>
    </location>
</feature>
<dbReference type="Gene3D" id="3.40.50.150">
    <property type="entry name" value="Vaccinia Virus protein VP39"/>
    <property type="match status" value="1"/>
</dbReference>